<organism evidence="1 2">
    <name type="scientific">Diphasiastrum complanatum</name>
    <name type="common">Issler's clubmoss</name>
    <name type="synonym">Lycopodium complanatum</name>
    <dbReference type="NCBI Taxonomy" id="34168"/>
    <lineage>
        <taxon>Eukaryota</taxon>
        <taxon>Viridiplantae</taxon>
        <taxon>Streptophyta</taxon>
        <taxon>Embryophyta</taxon>
        <taxon>Tracheophyta</taxon>
        <taxon>Lycopodiopsida</taxon>
        <taxon>Lycopodiales</taxon>
        <taxon>Lycopodiaceae</taxon>
        <taxon>Lycopodioideae</taxon>
        <taxon>Diphasiastrum</taxon>
    </lineage>
</organism>
<dbReference type="Proteomes" id="UP001162992">
    <property type="component" value="Chromosome 16"/>
</dbReference>
<comment type="caution">
    <text evidence="1">The sequence shown here is derived from an EMBL/GenBank/DDBJ whole genome shotgun (WGS) entry which is preliminary data.</text>
</comment>
<accession>A0ACC2BDQ7</accession>
<evidence type="ECO:0000313" key="2">
    <source>
        <dbReference type="Proteomes" id="UP001162992"/>
    </source>
</evidence>
<protein>
    <submittedName>
        <fullName evidence="1">Uncharacterized protein</fullName>
    </submittedName>
</protein>
<name>A0ACC2BDQ7_DIPCM</name>
<sequence length="327" mass="36501">MHASFQQIVFHHPTSQDAPAQGSALRLKSAARDIPEFSRSRRRLQLHVEDPHEEQVMDIESPLAHASVQEAPNYIADLPSGPRSMCAVLGDVVTMAEKKTKSMRKIKKNLSAHCVVRSCIRGVPCEAVAKLVFADFPTSLGVAFIQEKSTPEWNVFSQSLPTACATIADLYVVNEGWYVTLSITGYFPWIFIPAAEKGFTQHQCLNVVVENGYIGHAPFNKIASLVLSLFHRDEYPNPALHSKRARKNYTAGIPEPGTNFIIDTPDTYSTIDDNFCRGGAKRSPKLCSFIVITSIFLNVIINPMCLALLHTYKLTPFRKRKYPLARK</sequence>
<proteinExistence type="predicted"/>
<keyword evidence="2" id="KW-1185">Reference proteome</keyword>
<dbReference type="EMBL" id="CM055107">
    <property type="protein sequence ID" value="KAJ7527797.1"/>
    <property type="molecule type" value="Genomic_DNA"/>
</dbReference>
<reference evidence="2" key="1">
    <citation type="journal article" date="2024" name="Proc. Natl. Acad. Sci. U.S.A.">
        <title>Extraordinary preservation of gene collinearity over three hundred million years revealed in homosporous lycophytes.</title>
        <authorList>
            <person name="Li C."/>
            <person name="Wickell D."/>
            <person name="Kuo L.Y."/>
            <person name="Chen X."/>
            <person name="Nie B."/>
            <person name="Liao X."/>
            <person name="Peng D."/>
            <person name="Ji J."/>
            <person name="Jenkins J."/>
            <person name="Williams M."/>
            <person name="Shu S."/>
            <person name="Plott C."/>
            <person name="Barry K."/>
            <person name="Rajasekar S."/>
            <person name="Grimwood J."/>
            <person name="Han X."/>
            <person name="Sun S."/>
            <person name="Hou Z."/>
            <person name="He W."/>
            <person name="Dai G."/>
            <person name="Sun C."/>
            <person name="Schmutz J."/>
            <person name="Leebens-Mack J.H."/>
            <person name="Li F.W."/>
            <person name="Wang L."/>
        </authorList>
    </citation>
    <scope>NUCLEOTIDE SEQUENCE [LARGE SCALE GENOMIC DNA]</scope>
    <source>
        <strain evidence="2">cv. PW_Plant_1</strain>
    </source>
</reference>
<evidence type="ECO:0000313" key="1">
    <source>
        <dbReference type="EMBL" id="KAJ7527797.1"/>
    </source>
</evidence>
<gene>
    <name evidence="1" type="ORF">O6H91_16G071400</name>
</gene>